<organism evidence="9 10">
    <name type="scientific">Sclerotinia nivalis</name>
    <dbReference type="NCBI Taxonomy" id="352851"/>
    <lineage>
        <taxon>Eukaryota</taxon>
        <taxon>Fungi</taxon>
        <taxon>Dikarya</taxon>
        <taxon>Ascomycota</taxon>
        <taxon>Pezizomycotina</taxon>
        <taxon>Leotiomycetes</taxon>
        <taxon>Helotiales</taxon>
        <taxon>Sclerotiniaceae</taxon>
        <taxon>Sclerotinia</taxon>
    </lineage>
</organism>
<gene>
    <name evidence="9" type="ORF">OCU04_008528</name>
</gene>
<proteinExistence type="inferred from homology"/>
<comment type="similarity">
    <text evidence="5">Belongs to the SAT4 family.</text>
</comment>
<dbReference type="PANTHER" id="PTHR33048">
    <property type="entry name" value="PTH11-LIKE INTEGRAL MEMBRANE PROTEIN (AFU_ORTHOLOGUE AFUA_5G11245)"/>
    <property type="match status" value="1"/>
</dbReference>
<dbReference type="OrthoDB" id="444631at2759"/>
<keyword evidence="2 7" id="KW-0812">Transmembrane</keyword>
<feature type="transmembrane region" description="Helical" evidence="7">
    <location>
        <begin position="266"/>
        <end position="286"/>
    </location>
</feature>
<protein>
    <recommendedName>
        <fullName evidence="8">Rhodopsin domain-containing protein</fullName>
    </recommendedName>
</protein>
<evidence type="ECO:0000256" key="5">
    <source>
        <dbReference type="ARBA" id="ARBA00038359"/>
    </source>
</evidence>
<dbReference type="EMBL" id="JAPEIS010000009">
    <property type="protein sequence ID" value="KAJ8063298.1"/>
    <property type="molecule type" value="Genomic_DNA"/>
</dbReference>
<feature type="transmembrane region" description="Helical" evidence="7">
    <location>
        <begin position="234"/>
        <end position="254"/>
    </location>
</feature>
<comment type="caution">
    <text evidence="9">The sequence shown here is derived from an EMBL/GenBank/DDBJ whole genome shotgun (WGS) entry which is preliminary data.</text>
</comment>
<feature type="transmembrane region" description="Helical" evidence="7">
    <location>
        <begin position="200"/>
        <end position="222"/>
    </location>
</feature>
<feature type="compositionally biased region" description="Basic and acidic residues" evidence="6">
    <location>
        <begin position="354"/>
        <end position="369"/>
    </location>
</feature>
<feature type="transmembrane region" description="Helical" evidence="7">
    <location>
        <begin position="151"/>
        <end position="174"/>
    </location>
</feature>
<feature type="transmembrane region" description="Helical" evidence="7">
    <location>
        <begin position="112"/>
        <end position="139"/>
    </location>
</feature>
<evidence type="ECO:0000256" key="6">
    <source>
        <dbReference type="SAM" id="MobiDB-lite"/>
    </source>
</evidence>
<evidence type="ECO:0000259" key="8">
    <source>
        <dbReference type="Pfam" id="PF20684"/>
    </source>
</evidence>
<dbReference type="PANTHER" id="PTHR33048:SF158">
    <property type="entry name" value="MEMBRANE PROTEIN PTH11-LIKE, PUTATIVE-RELATED"/>
    <property type="match status" value="1"/>
</dbReference>
<sequence length="369" mass="40632">MPSSGNSGYSPLTVSAGKVPPGLSAHDRYSSYHGVPMTVVLSVFAGIAVIFYCIRLHTKIIIVRKVGWDDLVCTLGMFGMLVDLTCFGIATIDGPLGKHMWNITLGEFLGNNFVVTAFIMQVIGSLTLGLIKLSIFLFYYQIFWPLKWCRWVICIGASLNSAFYLSMTVVQFYYESPRPGETLAGHFGGKMAQSITRVSIPTSSVGLAIDILLLIIPLRAVVQLQMAKKKKKRLFLTFFVGIMAVLGSILSLSFKIKTYGNPDITYNLVLVNFFICVEMVFGVCIASTPLVSRATSEHHFGFPSFVESISAPFHQLWKTLSGSSHDVNSLTEKSSGVHDGERGSDSNNQGFLVELDKHQPHPTQPDERV</sequence>
<comment type="subcellular location">
    <subcellularLocation>
        <location evidence="1">Membrane</location>
        <topology evidence="1">Multi-pass membrane protein</topology>
    </subcellularLocation>
</comment>
<evidence type="ECO:0000313" key="9">
    <source>
        <dbReference type="EMBL" id="KAJ8063298.1"/>
    </source>
</evidence>
<feature type="domain" description="Rhodopsin" evidence="8">
    <location>
        <begin position="54"/>
        <end position="292"/>
    </location>
</feature>
<feature type="transmembrane region" description="Helical" evidence="7">
    <location>
        <begin position="66"/>
        <end position="92"/>
    </location>
</feature>
<accession>A0A9X0ALT3</accession>
<keyword evidence="4 7" id="KW-0472">Membrane</keyword>
<evidence type="ECO:0000256" key="7">
    <source>
        <dbReference type="SAM" id="Phobius"/>
    </source>
</evidence>
<feature type="compositionally biased region" description="Basic and acidic residues" evidence="6">
    <location>
        <begin position="335"/>
        <end position="344"/>
    </location>
</feature>
<name>A0A9X0ALT3_9HELO</name>
<reference evidence="9" key="1">
    <citation type="submission" date="2022-11" db="EMBL/GenBank/DDBJ databases">
        <title>Genome Resource of Sclerotinia nivalis Strain SnTB1, a Plant Pathogen Isolated from American Ginseng.</title>
        <authorList>
            <person name="Fan S."/>
        </authorList>
    </citation>
    <scope>NUCLEOTIDE SEQUENCE</scope>
    <source>
        <strain evidence="9">SnTB1</strain>
    </source>
</reference>
<feature type="region of interest" description="Disordered" evidence="6">
    <location>
        <begin position="324"/>
        <end position="369"/>
    </location>
</feature>
<evidence type="ECO:0000256" key="3">
    <source>
        <dbReference type="ARBA" id="ARBA00022989"/>
    </source>
</evidence>
<evidence type="ECO:0000256" key="2">
    <source>
        <dbReference type="ARBA" id="ARBA00022692"/>
    </source>
</evidence>
<dbReference type="GO" id="GO:0016020">
    <property type="term" value="C:membrane"/>
    <property type="evidence" value="ECO:0007669"/>
    <property type="project" value="UniProtKB-SubCell"/>
</dbReference>
<dbReference type="Proteomes" id="UP001152300">
    <property type="component" value="Unassembled WGS sequence"/>
</dbReference>
<dbReference type="InterPro" id="IPR049326">
    <property type="entry name" value="Rhodopsin_dom_fungi"/>
</dbReference>
<dbReference type="Pfam" id="PF20684">
    <property type="entry name" value="Fung_rhodopsin"/>
    <property type="match status" value="1"/>
</dbReference>
<feature type="compositionally biased region" description="Polar residues" evidence="6">
    <location>
        <begin position="324"/>
        <end position="334"/>
    </location>
</feature>
<evidence type="ECO:0000256" key="1">
    <source>
        <dbReference type="ARBA" id="ARBA00004141"/>
    </source>
</evidence>
<keyword evidence="10" id="KW-1185">Reference proteome</keyword>
<keyword evidence="3 7" id="KW-1133">Transmembrane helix</keyword>
<evidence type="ECO:0000256" key="4">
    <source>
        <dbReference type="ARBA" id="ARBA00023136"/>
    </source>
</evidence>
<evidence type="ECO:0000313" key="10">
    <source>
        <dbReference type="Proteomes" id="UP001152300"/>
    </source>
</evidence>
<dbReference type="InterPro" id="IPR052337">
    <property type="entry name" value="SAT4-like"/>
</dbReference>
<feature type="transmembrane region" description="Helical" evidence="7">
    <location>
        <begin position="34"/>
        <end position="54"/>
    </location>
</feature>
<dbReference type="AlphaFoldDB" id="A0A9X0ALT3"/>